<reference evidence="2 3" key="1">
    <citation type="submission" date="2018-01" db="EMBL/GenBank/DDBJ databases">
        <title>Whole genome analyses suggest that Burkholderia sensu lato contains two further novel genera in the rhizoxinica-symbiotica group Mycetohabitans gen. nov., and Trinickia gen. nov.: implications for the evolution of diazotrophy and nodulation in the Burkholderiaceae.</title>
        <authorList>
            <person name="Estrada-de los Santos P."/>
            <person name="Palmer M."/>
            <person name="Chavez-Ramirez B."/>
            <person name="Beukes C."/>
            <person name="Steenkamp E.T."/>
            <person name="Hirsch A.M."/>
            <person name="Manyaka P."/>
            <person name="Maluk M."/>
            <person name="Lafos M."/>
            <person name="Crook M."/>
            <person name="Gross E."/>
            <person name="Simon M.F."/>
            <person name="Bueno dos Reis Junior F."/>
            <person name="Poole P.S."/>
            <person name="Venter S.N."/>
            <person name="James E.K."/>
        </authorList>
    </citation>
    <scope>NUCLEOTIDE SEQUENCE [LARGE SCALE GENOMIC DNA]</scope>
    <source>
        <strain evidence="2 3">JPY 581</strain>
    </source>
</reference>
<dbReference type="Gene3D" id="1.10.10.880">
    <property type="entry name" value="Anti sigma-E protein RseA, N-terminal domain"/>
    <property type="match status" value="1"/>
</dbReference>
<dbReference type="OrthoDB" id="8561243at2"/>
<name>A0A2N7X236_9BURK</name>
<dbReference type="InterPro" id="IPR036147">
    <property type="entry name" value="Anti-sigma_E_RseA_N_sf"/>
</dbReference>
<organism evidence="2 3">
    <name type="scientific">Trinickia symbiotica</name>
    <dbReference type="NCBI Taxonomy" id="863227"/>
    <lineage>
        <taxon>Bacteria</taxon>
        <taxon>Pseudomonadati</taxon>
        <taxon>Pseudomonadota</taxon>
        <taxon>Betaproteobacteria</taxon>
        <taxon>Burkholderiales</taxon>
        <taxon>Burkholderiaceae</taxon>
        <taxon>Trinickia</taxon>
    </lineage>
</organism>
<evidence type="ECO:0000313" key="2">
    <source>
        <dbReference type="EMBL" id="PMS35641.1"/>
    </source>
</evidence>
<dbReference type="GO" id="GO:0016989">
    <property type="term" value="F:sigma factor antagonist activity"/>
    <property type="evidence" value="ECO:0007669"/>
    <property type="project" value="InterPro"/>
</dbReference>
<dbReference type="AlphaFoldDB" id="A0A2N7X236"/>
<accession>A0A2N7X236</accession>
<dbReference type="SUPFAM" id="SSF89069">
    <property type="entry name" value="N-terminal, cytoplasmic domain of anti-sigmaE factor RseA"/>
    <property type="match status" value="1"/>
</dbReference>
<evidence type="ECO:0000259" key="1">
    <source>
        <dbReference type="Pfam" id="PF03872"/>
    </source>
</evidence>
<protein>
    <submittedName>
        <fullName evidence="2">Anti-sigma factor</fullName>
    </submittedName>
</protein>
<dbReference type="STRING" id="863227.GCA_000373005_03008"/>
<proteinExistence type="predicted"/>
<dbReference type="Proteomes" id="UP000235777">
    <property type="component" value="Unassembled WGS sequence"/>
</dbReference>
<dbReference type="EMBL" id="PNYC01000010">
    <property type="protein sequence ID" value="PMS35641.1"/>
    <property type="molecule type" value="Genomic_DNA"/>
</dbReference>
<dbReference type="CDD" id="cd16328">
    <property type="entry name" value="RseA_N"/>
    <property type="match status" value="1"/>
</dbReference>
<dbReference type="InterPro" id="IPR005572">
    <property type="entry name" value="Anti-sigma_E_RseA_N"/>
</dbReference>
<comment type="caution">
    <text evidence="2">The sequence shown here is derived from an EMBL/GenBank/DDBJ whole genome shotgun (WGS) entry which is preliminary data.</text>
</comment>
<evidence type="ECO:0000313" key="3">
    <source>
        <dbReference type="Proteomes" id="UP000235777"/>
    </source>
</evidence>
<dbReference type="RefSeq" id="WP_018441581.1">
    <property type="nucleotide sequence ID" value="NZ_KB890177.1"/>
</dbReference>
<dbReference type="Pfam" id="PF03872">
    <property type="entry name" value="RseA_N"/>
    <property type="match status" value="1"/>
</dbReference>
<sequence>MGSVSKVSQGSRGERLSAFVDGEWFDGAEQADAVLSGLSGADRAVWSDYHLIGDALRSDDLAVHPAASSAFLRGFAARLEAEPHVLAPAASAAPAARRDGRGLSFVGRRFAPSLAAAAAAAVLTWIVVPQVQHAGGQQAALQTAAVPARHDPVQTVAMAGGHDSSNAGELNIIRDARLDEYLEAHQQFAQQPVVPGSAPFIRAAALTSQGQ</sequence>
<gene>
    <name evidence="2" type="ORF">C0Z20_17295</name>
</gene>
<feature type="domain" description="Anti sigma-E protein RseA N-terminal" evidence="1">
    <location>
        <begin position="14"/>
        <end position="94"/>
    </location>
</feature>
<keyword evidence="3" id="KW-1185">Reference proteome</keyword>